<feature type="non-terminal residue" evidence="4">
    <location>
        <position position="197"/>
    </location>
</feature>
<dbReference type="OrthoDB" id="3559204at2759"/>
<sequence length="197" mass="20037">MRSISLVVLFILAIVTSVASDQSCNSGDATTVDTDPSIIGIVVSAALLLEVEAFLVGFVKRDFTCASGFQCYSIKSSLLCYDKSTHNFITAAGTTGNTSTGDYQLADGRKGNLYRGPYPRPTTGQGAATSVLVESIAVSNTAATTVVENIAVQTSGAGFSAGAAGATSTGASSASPSLATHNGASRIQQPANAVWEI</sequence>
<organism evidence="4 5">
    <name type="scientific">Elaphomyces granulatus</name>
    <dbReference type="NCBI Taxonomy" id="519963"/>
    <lineage>
        <taxon>Eukaryota</taxon>
        <taxon>Fungi</taxon>
        <taxon>Dikarya</taxon>
        <taxon>Ascomycota</taxon>
        <taxon>Pezizomycotina</taxon>
        <taxon>Eurotiomycetes</taxon>
        <taxon>Eurotiomycetidae</taxon>
        <taxon>Eurotiales</taxon>
        <taxon>Elaphomycetaceae</taxon>
        <taxon>Elaphomyces</taxon>
    </lineage>
</organism>
<dbReference type="Proteomes" id="UP000243515">
    <property type="component" value="Unassembled WGS sequence"/>
</dbReference>
<keyword evidence="2" id="KW-0472">Membrane</keyword>
<evidence type="ECO:0000256" key="1">
    <source>
        <dbReference type="SAM" id="MobiDB-lite"/>
    </source>
</evidence>
<gene>
    <name evidence="4" type="ORF">Egran_00619</name>
</gene>
<comment type="caution">
    <text evidence="4">The sequence shown here is derived from an EMBL/GenBank/DDBJ whole genome shotgun (WGS) entry which is preliminary data.</text>
</comment>
<proteinExistence type="predicted"/>
<accession>A0A232M5E2</accession>
<dbReference type="EMBL" id="NPHW01002381">
    <property type="protein sequence ID" value="OXV11621.1"/>
    <property type="molecule type" value="Genomic_DNA"/>
</dbReference>
<name>A0A232M5E2_9EURO</name>
<feature type="region of interest" description="Disordered" evidence="1">
    <location>
        <begin position="170"/>
        <end position="191"/>
    </location>
</feature>
<evidence type="ECO:0000256" key="2">
    <source>
        <dbReference type="SAM" id="Phobius"/>
    </source>
</evidence>
<evidence type="ECO:0000313" key="5">
    <source>
        <dbReference type="Proteomes" id="UP000243515"/>
    </source>
</evidence>
<dbReference type="AlphaFoldDB" id="A0A232M5E2"/>
<evidence type="ECO:0000256" key="3">
    <source>
        <dbReference type="SAM" id="SignalP"/>
    </source>
</evidence>
<reference evidence="4 5" key="1">
    <citation type="journal article" date="2015" name="Environ. Microbiol.">
        <title>Metagenome sequence of Elaphomyces granulatus from sporocarp tissue reveals Ascomycota ectomycorrhizal fingerprints of genome expansion and a Proteobacteria-rich microbiome.</title>
        <authorList>
            <person name="Quandt C.A."/>
            <person name="Kohler A."/>
            <person name="Hesse C.N."/>
            <person name="Sharpton T.J."/>
            <person name="Martin F."/>
            <person name="Spatafora J.W."/>
        </authorList>
    </citation>
    <scope>NUCLEOTIDE SEQUENCE [LARGE SCALE GENOMIC DNA]</scope>
    <source>
        <strain evidence="4 5">OSC145934</strain>
    </source>
</reference>
<keyword evidence="5" id="KW-1185">Reference proteome</keyword>
<feature type="transmembrane region" description="Helical" evidence="2">
    <location>
        <begin position="36"/>
        <end position="59"/>
    </location>
</feature>
<feature type="compositionally biased region" description="Low complexity" evidence="1">
    <location>
        <begin position="170"/>
        <end position="180"/>
    </location>
</feature>
<keyword evidence="3" id="KW-0732">Signal</keyword>
<feature type="signal peptide" evidence="3">
    <location>
        <begin position="1"/>
        <end position="20"/>
    </location>
</feature>
<feature type="compositionally biased region" description="Polar residues" evidence="1">
    <location>
        <begin position="182"/>
        <end position="191"/>
    </location>
</feature>
<evidence type="ECO:0000313" key="4">
    <source>
        <dbReference type="EMBL" id="OXV11621.1"/>
    </source>
</evidence>
<keyword evidence="2" id="KW-1133">Transmembrane helix</keyword>
<protein>
    <recommendedName>
        <fullName evidence="6">Endo-1,3(4)-beta-glucanase 1 carbohydrate binding domain-containing protein</fullName>
    </recommendedName>
</protein>
<evidence type="ECO:0008006" key="6">
    <source>
        <dbReference type="Google" id="ProtNLM"/>
    </source>
</evidence>
<feature type="chain" id="PRO_5012127340" description="Endo-1,3(4)-beta-glucanase 1 carbohydrate binding domain-containing protein" evidence="3">
    <location>
        <begin position="21"/>
        <end position="197"/>
    </location>
</feature>
<keyword evidence="2" id="KW-0812">Transmembrane</keyword>